<organism evidence="1 2">
    <name type="scientific">Tupaia chinensis</name>
    <name type="common">Chinese tree shrew</name>
    <name type="synonym">Tupaia belangeri chinensis</name>
    <dbReference type="NCBI Taxonomy" id="246437"/>
    <lineage>
        <taxon>Eukaryota</taxon>
        <taxon>Metazoa</taxon>
        <taxon>Chordata</taxon>
        <taxon>Craniata</taxon>
        <taxon>Vertebrata</taxon>
        <taxon>Euteleostomi</taxon>
        <taxon>Mammalia</taxon>
        <taxon>Eutheria</taxon>
        <taxon>Euarchontoglires</taxon>
        <taxon>Scandentia</taxon>
        <taxon>Tupaiidae</taxon>
        <taxon>Tupaia</taxon>
    </lineage>
</organism>
<name>L9KS66_TUPCH</name>
<proteinExistence type="predicted"/>
<protein>
    <submittedName>
        <fullName evidence="1">Brain protein 44</fullName>
    </submittedName>
</protein>
<dbReference type="InParanoid" id="L9KS66"/>
<dbReference type="Proteomes" id="UP000011518">
    <property type="component" value="Unassembled WGS sequence"/>
</dbReference>
<dbReference type="STRING" id="246437.L9KS66"/>
<evidence type="ECO:0000313" key="2">
    <source>
        <dbReference type="Proteomes" id="UP000011518"/>
    </source>
</evidence>
<dbReference type="AlphaFoldDB" id="L9KS66"/>
<reference evidence="2" key="2">
    <citation type="journal article" date="2013" name="Nat. Commun.">
        <title>Genome of the Chinese tree shrew.</title>
        <authorList>
            <person name="Fan Y."/>
            <person name="Huang Z.Y."/>
            <person name="Cao C.C."/>
            <person name="Chen C.S."/>
            <person name="Chen Y.X."/>
            <person name="Fan D.D."/>
            <person name="He J."/>
            <person name="Hou H.L."/>
            <person name="Hu L."/>
            <person name="Hu X.T."/>
            <person name="Jiang X.T."/>
            <person name="Lai R."/>
            <person name="Lang Y.S."/>
            <person name="Liang B."/>
            <person name="Liao S.G."/>
            <person name="Mu D."/>
            <person name="Ma Y.Y."/>
            <person name="Niu Y.Y."/>
            <person name="Sun X.Q."/>
            <person name="Xia J.Q."/>
            <person name="Xiao J."/>
            <person name="Xiong Z.Q."/>
            <person name="Xu L."/>
            <person name="Yang L."/>
            <person name="Zhang Y."/>
            <person name="Zhao W."/>
            <person name="Zhao X.D."/>
            <person name="Zheng Y.T."/>
            <person name="Zhou J.M."/>
            <person name="Zhu Y.B."/>
            <person name="Zhang G.J."/>
            <person name="Wang J."/>
            <person name="Yao Y.G."/>
        </authorList>
    </citation>
    <scope>NUCLEOTIDE SEQUENCE [LARGE SCALE GENOMIC DNA]</scope>
</reference>
<keyword evidence="2" id="KW-1185">Reference proteome</keyword>
<evidence type="ECO:0000313" key="1">
    <source>
        <dbReference type="EMBL" id="ELW65631.1"/>
    </source>
</evidence>
<dbReference type="EMBL" id="KB320679">
    <property type="protein sequence ID" value="ELW65631.1"/>
    <property type="molecule type" value="Genomic_DNA"/>
</dbReference>
<reference evidence="2" key="1">
    <citation type="submission" date="2012-07" db="EMBL/GenBank/DDBJ databases">
        <title>Genome of the Chinese tree shrew, a rising model animal genetically related to primates.</title>
        <authorList>
            <person name="Zhang G."/>
            <person name="Fan Y."/>
            <person name="Yao Y."/>
            <person name="Huang Z."/>
        </authorList>
    </citation>
    <scope>NUCLEOTIDE SEQUENCE [LARGE SCALE GENOMIC DNA]</scope>
</reference>
<accession>L9KS66</accession>
<gene>
    <name evidence="1" type="ORF">TREES_T100007649</name>
</gene>
<sequence>MTDSATANGDDRDPEIELFVKVETSTAGTCSLRATYHRLMDRVELMLPEKLRPLYNHMAGPRTLFFLGSNYEMGLVYFSPSKWRAVSPLMLSPLSVYQSPKQTGSEGQTQLFGSL</sequence>